<feature type="compositionally biased region" description="Acidic residues" evidence="2">
    <location>
        <begin position="44"/>
        <end position="61"/>
    </location>
</feature>
<evidence type="ECO:0000256" key="2">
    <source>
        <dbReference type="SAM" id="MobiDB-lite"/>
    </source>
</evidence>
<feature type="region of interest" description="Disordered" evidence="2">
    <location>
        <begin position="182"/>
        <end position="205"/>
    </location>
</feature>
<feature type="compositionally biased region" description="Polar residues" evidence="2">
    <location>
        <begin position="337"/>
        <end position="347"/>
    </location>
</feature>
<evidence type="ECO:0000256" key="1">
    <source>
        <dbReference type="SAM" id="Coils"/>
    </source>
</evidence>
<feature type="region of interest" description="Disordered" evidence="2">
    <location>
        <begin position="44"/>
        <end position="90"/>
    </location>
</feature>
<feature type="compositionally biased region" description="Polar residues" evidence="2">
    <location>
        <begin position="365"/>
        <end position="378"/>
    </location>
</feature>
<evidence type="ECO:0000313" key="3">
    <source>
        <dbReference type="EMBL" id="CAD7402518.1"/>
    </source>
</evidence>
<organism evidence="3">
    <name type="scientific">Timema cristinae</name>
    <name type="common">Walking stick</name>
    <dbReference type="NCBI Taxonomy" id="61476"/>
    <lineage>
        <taxon>Eukaryota</taxon>
        <taxon>Metazoa</taxon>
        <taxon>Ecdysozoa</taxon>
        <taxon>Arthropoda</taxon>
        <taxon>Hexapoda</taxon>
        <taxon>Insecta</taxon>
        <taxon>Pterygota</taxon>
        <taxon>Neoptera</taxon>
        <taxon>Polyneoptera</taxon>
        <taxon>Phasmatodea</taxon>
        <taxon>Timematodea</taxon>
        <taxon>Timematoidea</taxon>
        <taxon>Timematidae</taxon>
        <taxon>Timema</taxon>
    </lineage>
</organism>
<feature type="compositionally biased region" description="Acidic residues" evidence="2">
    <location>
        <begin position="73"/>
        <end position="86"/>
    </location>
</feature>
<feature type="compositionally biased region" description="Polar residues" evidence="2">
    <location>
        <begin position="251"/>
        <end position="266"/>
    </location>
</feature>
<keyword evidence="1" id="KW-0175">Coiled coil</keyword>
<name>A0A7R9CUK5_TIMCR</name>
<feature type="compositionally biased region" description="Basic residues" evidence="2">
    <location>
        <begin position="188"/>
        <end position="198"/>
    </location>
</feature>
<feature type="region of interest" description="Disordered" evidence="2">
    <location>
        <begin position="251"/>
        <end position="279"/>
    </location>
</feature>
<dbReference type="EMBL" id="OC318564">
    <property type="protein sequence ID" value="CAD7402518.1"/>
    <property type="molecule type" value="Genomic_DNA"/>
</dbReference>
<sequence>MIGVCQEKQKSKVNVVGMRYLRNVCVKTHMDRVSNEWVLQECQNSDEEEDLGGSSSETEDYLEVRESNSESDQSADESEGSTEGTDDDLHIFMGRDGHSLWINKLYRQAARVTARNIIPPMHAPGVLNLAKQLNQLRKRVDELSRRAQQLANLLREAGITIPNVLPDTDEVIPKWDNKTQNASVLHEKAKKRKQRNKRRGAEPIVSSTSGFNNLVDLGYLTMPPGVGSPMLTDDGMYLNHTTNFLPVSQSGTSSMYPSASSNTHGTFYSPPRPPSCATTHLSVSRTLQQSTASPNAANSSGTTLANFNLSTIFPEIIDKQSSSVPSSVYSSNSKNPLPSTHSNSPHSSALEMPRENEFLHHSRVQPVTLSNSLGQAVSQGGRKQWS</sequence>
<protein>
    <submittedName>
        <fullName evidence="3">Uncharacterized protein</fullName>
    </submittedName>
</protein>
<gene>
    <name evidence="3" type="ORF">TCEB3V08_LOCUS6525</name>
</gene>
<reference evidence="3" key="1">
    <citation type="submission" date="2020-11" db="EMBL/GenBank/DDBJ databases">
        <authorList>
            <person name="Tran Van P."/>
        </authorList>
    </citation>
    <scope>NUCLEOTIDE SEQUENCE</scope>
</reference>
<proteinExistence type="predicted"/>
<dbReference type="AlphaFoldDB" id="A0A7R9CUK5"/>
<accession>A0A7R9CUK5</accession>
<feature type="coiled-coil region" evidence="1">
    <location>
        <begin position="126"/>
        <end position="160"/>
    </location>
</feature>
<feature type="compositionally biased region" description="Low complexity" evidence="2">
    <location>
        <begin position="323"/>
        <end position="336"/>
    </location>
</feature>
<feature type="region of interest" description="Disordered" evidence="2">
    <location>
        <begin position="323"/>
        <end position="386"/>
    </location>
</feature>